<proteinExistence type="inferred from homology"/>
<evidence type="ECO:0000256" key="6">
    <source>
        <dbReference type="ARBA" id="ARBA00022490"/>
    </source>
</evidence>
<dbReference type="GeneID" id="79948805"/>
<keyword evidence="7 15" id="KW-0436">Ligase</keyword>
<dbReference type="SUPFAM" id="SSF56042">
    <property type="entry name" value="PurM C-terminal domain-like"/>
    <property type="match status" value="1"/>
</dbReference>
<evidence type="ECO:0000256" key="7">
    <source>
        <dbReference type="ARBA" id="ARBA00022598"/>
    </source>
</evidence>
<comment type="similarity">
    <text evidence="3 15">Belongs to the AIR synthase family.</text>
</comment>
<accession>A0AAF0FYA6</accession>
<dbReference type="EC" id="6.3.3.1" evidence="4 15"/>
<dbReference type="HAMAP" id="MF_00741">
    <property type="entry name" value="AIRS"/>
    <property type="match status" value="1"/>
</dbReference>
<dbReference type="KEGG" id="manq:L1994_00375"/>
<evidence type="ECO:0000256" key="3">
    <source>
        <dbReference type="ARBA" id="ARBA00010280"/>
    </source>
</evidence>
<keyword evidence="19" id="KW-1185">Reference proteome</keyword>
<keyword evidence="9 15" id="KW-0658">Purine biosynthesis</keyword>
<dbReference type="InterPro" id="IPR016188">
    <property type="entry name" value="PurM-like_N"/>
</dbReference>
<evidence type="ECO:0000256" key="9">
    <source>
        <dbReference type="ARBA" id="ARBA00022755"/>
    </source>
</evidence>
<evidence type="ECO:0000313" key="18">
    <source>
        <dbReference type="EMBL" id="WFN36889.1"/>
    </source>
</evidence>
<feature type="domain" description="PurM-like N-terminal" evidence="16">
    <location>
        <begin position="57"/>
        <end position="168"/>
    </location>
</feature>
<dbReference type="CDD" id="cd02196">
    <property type="entry name" value="PurM"/>
    <property type="match status" value="1"/>
</dbReference>
<dbReference type="SUPFAM" id="SSF55326">
    <property type="entry name" value="PurM N-terminal domain-like"/>
    <property type="match status" value="1"/>
</dbReference>
<dbReference type="GO" id="GO:0005524">
    <property type="term" value="F:ATP binding"/>
    <property type="evidence" value="ECO:0007669"/>
    <property type="project" value="UniProtKB-KW"/>
</dbReference>
<dbReference type="AlphaFoldDB" id="A0AAF0FYA6"/>
<keyword evidence="6 15" id="KW-0963">Cytoplasm</keyword>
<comment type="catalytic activity">
    <reaction evidence="14 15">
        <text>2-formamido-N(1)-(5-O-phospho-beta-D-ribosyl)acetamidine + ATP = 5-amino-1-(5-phospho-beta-D-ribosyl)imidazole + ADP + phosphate + H(+)</text>
        <dbReference type="Rhea" id="RHEA:23032"/>
        <dbReference type="ChEBI" id="CHEBI:15378"/>
        <dbReference type="ChEBI" id="CHEBI:30616"/>
        <dbReference type="ChEBI" id="CHEBI:43474"/>
        <dbReference type="ChEBI" id="CHEBI:137981"/>
        <dbReference type="ChEBI" id="CHEBI:147287"/>
        <dbReference type="ChEBI" id="CHEBI:456216"/>
        <dbReference type="EC" id="6.3.3.1"/>
    </reaction>
</comment>
<dbReference type="Pfam" id="PF02769">
    <property type="entry name" value="AIRS_C"/>
    <property type="match status" value="1"/>
</dbReference>
<comment type="subcellular location">
    <subcellularLocation>
        <location evidence="1 15">Cytoplasm</location>
    </subcellularLocation>
</comment>
<dbReference type="RefSeq" id="WP_278099726.1">
    <property type="nucleotide sequence ID" value="NZ_CP091092.1"/>
</dbReference>
<evidence type="ECO:0000256" key="13">
    <source>
        <dbReference type="ARBA" id="ARBA00033093"/>
    </source>
</evidence>
<keyword evidence="8 15" id="KW-0547">Nucleotide-binding</keyword>
<reference evidence="18" key="1">
    <citation type="submission" date="2022-01" db="EMBL/GenBank/DDBJ databases">
        <title>Complete genome of Methanomicrobium antiquum DSM 21220.</title>
        <authorList>
            <person name="Chen S.-C."/>
            <person name="You Y.-T."/>
            <person name="Zhou Y.-Z."/>
            <person name="Lai M.-C."/>
        </authorList>
    </citation>
    <scope>NUCLEOTIDE SEQUENCE</scope>
    <source>
        <strain evidence="18">DSM 21220</strain>
    </source>
</reference>
<dbReference type="FunFam" id="3.90.650.10:FF:000011">
    <property type="entry name" value="Phosphoribosylformylglycinamidine cyclo-ligase"/>
    <property type="match status" value="1"/>
</dbReference>
<dbReference type="InterPro" id="IPR036676">
    <property type="entry name" value="PurM-like_C_sf"/>
</dbReference>
<dbReference type="InterPro" id="IPR004733">
    <property type="entry name" value="PurM_cligase"/>
</dbReference>
<sequence length="342" mass="37364">MSEYVKDVQEKPKAGHSYRDAGVDIDLEADGVKALVKMLTFRRKGSFEMCSNLGHFAGLVEFGDYALALAVDGVGTKMLIADVMQDWSTLGIDCIAMNVNDLYVMNIEPVAFVDYIATEHVETFKMEQIGKGLNEGARLSNMNLIGGETATLKGIVNGLDLAGTCLGIQKKDKIITGAKIVPGDLIIGVPSSGIHSNGLTLARKIVEDCGSYDMMMPWKKTLGEELLTPTRIYSEVLKVTAECEVSGMCHITGGGLRNLTRLGKFGFDITSPVKPQPVYEWMQEAGNVDSHEMYRTFNMGMGYVFVVPESEAEKVLKIVSDAKVVGKIREEEGIWLKGEPFS</sequence>
<dbReference type="GO" id="GO:0005829">
    <property type="term" value="C:cytosol"/>
    <property type="evidence" value="ECO:0007669"/>
    <property type="project" value="TreeGrafter"/>
</dbReference>
<evidence type="ECO:0000256" key="10">
    <source>
        <dbReference type="ARBA" id="ARBA00022840"/>
    </source>
</evidence>
<dbReference type="Gene3D" id="3.30.1330.10">
    <property type="entry name" value="PurM-like, N-terminal domain"/>
    <property type="match status" value="1"/>
</dbReference>
<dbReference type="Pfam" id="PF00586">
    <property type="entry name" value="AIRS"/>
    <property type="match status" value="1"/>
</dbReference>
<evidence type="ECO:0000256" key="5">
    <source>
        <dbReference type="ARBA" id="ARBA00020367"/>
    </source>
</evidence>
<dbReference type="GO" id="GO:0004637">
    <property type="term" value="F:phosphoribosylamine-glycine ligase activity"/>
    <property type="evidence" value="ECO:0007669"/>
    <property type="project" value="TreeGrafter"/>
</dbReference>
<dbReference type="GO" id="GO:0006189">
    <property type="term" value="P:'de novo' IMP biosynthetic process"/>
    <property type="evidence" value="ECO:0007669"/>
    <property type="project" value="UniProtKB-UniRule"/>
</dbReference>
<evidence type="ECO:0000313" key="19">
    <source>
        <dbReference type="Proteomes" id="UP001218895"/>
    </source>
</evidence>
<evidence type="ECO:0000256" key="1">
    <source>
        <dbReference type="ARBA" id="ARBA00004496"/>
    </source>
</evidence>
<dbReference type="PANTHER" id="PTHR10520:SF12">
    <property type="entry name" value="TRIFUNCTIONAL PURINE BIOSYNTHETIC PROTEIN ADENOSINE-3"/>
    <property type="match status" value="1"/>
</dbReference>
<protein>
    <recommendedName>
        <fullName evidence="5 15">Phosphoribosylformylglycinamidine cyclo-ligase</fullName>
        <ecNumber evidence="4 15">6.3.3.1</ecNumber>
    </recommendedName>
    <alternativeName>
        <fullName evidence="12 15">AIR synthase</fullName>
    </alternativeName>
    <alternativeName>
        <fullName evidence="13 15">AIRS</fullName>
    </alternativeName>
    <alternativeName>
        <fullName evidence="11 15">Phosphoribosyl-aminoimidazole synthetase</fullName>
    </alternativeName>
</protein>
<evidence type="ECO:0000256" key="11">
    <source>
        <dbReference type="ARBA" id="ARBA00031908"/>
    </source>
</evidence>
<evidence type="ECO:0000256" key="14">
    <source>
        <dbReference type="ARBA" id="ARBA00049057"/>
    </source>
</evidence>
<name>A0AAF0FYA6_9EURY</name>
<evidence type="ECO:0000256" key="4">
    <source>
        <dbReference type="ARBA" id="ARBA00013047"/>
    </source>
</evidence>
<comment type="pathway">
    <text evidence="2 15">Purine metabolism; IMP biosynthesis via de novo pathway; 5-amino-1-(5-phospho-D-ribosyl)imidazole from N(2)-formyl-N(1)-(5-phospho-D-ribosyl)glycinamide: step 2/2.</text>
</comment>
<organism evidence="18 19">
    <name type="scientific">Methanomicrobium antiquum</name>
    <dbReference type="NCBI Taxonomy" id="487686"/>
    <lineage>
        <taxon>Archaea</taxon>
        <taxon>Methanobacteriati</taxon>
        <taxon>Methanobacteriota</taxon>
        <taxon>Stenosarchaea group</taxon>
        <taxon>Methanomicrobia</taxon>
        <taxon>Methanomicrobiales</taxon>
        <taxon>Methanomicrobiaceae</taxon>
        <taxon>Methanomicrobium</taxon>
    </lineage>
</organism>
<dbReference type="GO" id="GO:0004641">
    <property type="term" value="F:phosphoribosylformylglycinamidine cyclo-ligase activity"/>
    <property type="evidence" value="ECO:0007669"/>
    <property type="project" value="UniProtKB-UniRule"/>
</dbReference>
<dbReference type="Gene3D" id="3.90.650.10">
    <property type="entry name" value="PurM-like C-terminal domain"/>
    <property type="match status" value="1"/>
</dbReference>
<evidence type="ECO:0000256" key="2">
    <source>
        <dbReference type="ARBA" id="ARBA00004686"/>
    </source>
</evidence>
<keyword evidence="10 15" id="KW-0067">ATP-binding</keyword>
<dbReference type="NCBIfam" id="TIGR00878">
    <property type="entry name" value="purM"/>
    <property type="match status" value="1"/>
</dbReference>
<dbReference type="InterPro" id="IPR010918">
    <property type="entry name" value="PurM-like_C_dom"/>
</dbReference>
<gene>
    <name evidence="15 18" type="primary">purM</name>
    <name evidence="18" type="ORF">L1994_00375</name>
</gene>
<dbReference type="Proteomes" id="UP001218895">
    <property type="component" value="Chromosome"/>
</dbReference>
<evidence type="ECO:0000256" key="12">
    <source>
        <dbReference type="ARBA" id="ARBA00032931"/>
    </source>
</evidence>
<dbReference type="GO" id="GO:0046084">
    <property type="term" value="P:adenine biosynthetic process"/>
    <property type="evidence" value="ECO:0007669"/>
    <property type="project" value="TreeGrafter"/>
</dbReference>
<dbReference type="InterPro" id="IPR036921">
    <property type="entry name" value="PurM-like_N_sf"/>
</dbReference>
<evidence type="ECO:0000259" key="16">
    <source>
        <dbReference type="Pfam" id="PF00586"/>
    </source>
</evidence>
<feature type="domain" description="PurM-like C-terminal" evidence="17">
    <location>
        <begin position="182"/>
        <end position="332"/>
    </location>
</feature>
<dbReference type="PANTHER" id="PTHR10520">
    <property type="entry name" value="TRIFUNCTIONAL PURINE BIOSYNTHETIC PROTEIN ADENOSINE-3-RELATED"/>
    <property type="match status" value="1"/>
</dbReference>
<dbReference type="FunFam" id="3.30.1330.10:FF:000020">
    <property type="entry name" value="Phosphoribosylformylglycinamidine cyclo-ligase"/>
    <property type="match status" value="1"/>
</dbReference>
<evidence type="ECO:0000259" key="17">
    <source>
        <dbReference type="Pfam" id="PF02769"/>
    </source>
</evidence>
<evidence type="ECO:0000256" key="8">
    <source>
        <dbReference type="ARBA" id="ARBA00022741"/>
    </source>
</evidence>
<evidence type="ECO:0000256" key="15">
    <source>
        <dbReference type="HAMAP-Rule" id="MF_00741"/>
    </source>
</evidence>
<dbReference type="EMBL" id="CP091092">
    <property type="protein sequence ID" value="WFN36889.1"/>
    <property type="molecule type" value="Genomic_DNA"/>
</dbReference>